<dbReference type="EMBL" id="CAJEWN010003990">
    <property type="protein sequence ID" value="CAD2209059.1"/>
    <property type="molecule type" value="Genomic_DNA"/>
</dbReference>
<sequence>MMKRCYKYADILFKILKSGNNFNGVWLRSNTLQKLFDIVLTHIETSQDCSKIVANIKLNNLEIPFTDLNERAEKLK</sequence>
<name>A0A6V7YBK4_MELEN</name>
<evidence type="ECO:0000313" key="2">
    <source>
        <dbReference type="Proteomes" id="UP000580250"/>
    </source>
</evidence>
<dbReference type="AlphaFoldDB" id="A0A6V7YBK4"/>
<reference evidence="1 2" key="1">
    <citation type="submission" date="2020-08" db="EMBL/GenBank/DDBJ databases">
        <authorList>
            <person name="Koutsovoulos G."/>
            <person name="Danchin GJ E."/>
        </authorList>
    </citation>
    <scope>NUCLEOTIDE SEQUENCE [LARGE SCALE GENOMIC DNA]</scope>
</reference>
<protein>
    <submittedName>
        <fullName evidence="1">Uncharacterized protein</fullName>
    </submittedName>
</protein>
<comment type="caution">
    <text evidence="1">The sequence shown here is derived from an EMBL/GenBank/DDBJ whole genome shotgun (WGS) entry which is preliminary data.</text>
</comment>
<evidence type="ECO:0000313" key="1">
    <source>
        <dbReference type="EMBL" id="CAD2209059.1"/>
    </source>
</evidence>
<organism evidence="1 2">
    <name type="scientific">Meloidogyne enterolobii</name>
    <name type="common">Root-knot nematode worm</name>
    <name type="synonym">Meloidogyne mayaguensis</name>
    <dbReference type="NCBI Taxonomy" id="390850"/>
    <lineage>
        <taxon>Eukaryota</taxon>
        <taxon>Metazoa</taxon>
        <taxon>Ecdysozoa</taxon>
        <taxon>Nematoda</taxon>
        <taxon>Chromadorea</taxon>
        <taxon>Rhabditida</taxon>
        <taxon>Tylenchina</taxon>
        <taxon>Tylenchomorpha</taxon>
        <taxon>Tylenchoidea</taxon>
        <taxon>Meloidogynidae</taxon>
        <taxon>Meloidogyninae</taxon>
        <taxon>Meloidogyne</taxon>
    </lineage>
</organism>
<gene>
    <name evidence="1" type="ORF">MENT_LOCUS63169</name>
</gene>
<proteinExistence type="predicted"/>
<dbReference type="Proteomes" id="UP000580250">
    <property type="component" value="Unassembled WGS sequence"/>
</dbReference>
<accession>A0A6V7YBK4</accession>